<keyword evidence="1" id="KW-0812">Transmembrane</keyword>
<feature type="transmembrane region" description="Helical" evidence="1">
    <location>
        <begin position="81"/>
        <end position="102"/>
    </location>
</feature>
<dbReference type="InterPro" id="IPR009825">
    <property type="entry name" value="ECF_substrate-spec-like"/>
</dbReference>
<proteinExistence type="predicted"/>
<evidence type="ECO:0000313" key="3">
    <source>
        <dbReference type="Proteomes" id="UP001407405"/>
    </source>
</evidence>
<dbReference type="EMBL" id="JBCITM010000029">
    <property type="protein sequence ID" value="MEN1762121.1"/>
    <property type="molecule type" value="Genomic_DNA"/>
</dbReference>
<accession>A0ABU9VY78</accession>
<dbReference type="RefSeq" id="WP_343187406.1">
    <property type="nucleotide sequence ID" value="NZ_JBCITM010000029.1"/>
</dbReference>
<feature type="transmembrane region" description="Helical" evidence="1">
    <location>
        <begin position="149"/>
        <end position="171"/>
    </location>
</feature>
<keyword evidence="3" id="KW-1185">Reference proteome</keyword>
<feature type="transmembrane region" description="Helical" evidence="1">
    <location>
        <begin position="49"/>
        <end position="75"/>
    </location>
</feature>
<gene>
    <name evidence="2" type="ORF">AAIG11_16650</name>
</gene>
<reference evidence="2 3" key="1">
    <citation type="submission" date="2024-04" db="EMBL/GenBank/DDBJ databases">
        <title>Genome sequencing and metabolic network reconstruction of aminoacids and betaine degradation by Anoxynatronum sibiricum.</title>
        <authorList>
            <person name="Detkova E.N."/>
            <person name="Boltjanskaja Y.V."/>
            <person name="Mardanov A.V."/>
            <person name="Kevbrin V."/>
        </authorList>
    </citation>
    <scope>NUCLEOTIDE SEQUENCE [LARGE SCALE GENOMIC DNA]</scope>
    <source>
        <strain evidence="2 3">Z-7981</strain>
    </source>
</reference>
<dbReference type="NCBIfam" id="TIGR04518">
    <property type="entry name" value="ECF_S_folT_fam"/>
    <property type="match status" value="1"/>
</dbReference>
<comment type="caution">
    <text evidence="2">The sequence shown here is derived from an EMBL/GenBank/DDBJ whole genome shotgun (WGS) entry which is preliminary data.</text>
</comment>
<feature type="transmembrane region" description="Helical" evidence="1">
    <location>
        <begin position="13"/>
        <end position="37"/>
    </location>
</feature>
<name>A0ABU9VY78_9CLOT</name>
<dbReference type="InterPro" id="IPR030949">
    <property type="entry name" value="ECF_S_folate_fam"/>
</dbReference>
<evidence type="ECO:0000256" key="1">
    <source>
        <dbReference type="SAM" id="Phobius"/>
    </source>
</evidence>
<organism evidence="2 3">
    <name type="scientific">Anoxynatronum sibiricum</name>
    <dbReference type="NCBI Taxonomy" id="210623"/>
    <lineage>
        <taxon>Bacteria</taxon>
        <taxon>Bacillati</taxon>
        <taxon>Bacillota</taxon>
        <taxon>Clostridia</taxon>
        <taxon>Eubacteriales</taxon>
        <taxon>Clostridiaceae</taxon>
        <taxon>Anoxynatronum</taxon>
    </lineage>
</organism>
<dbReference type="Gene3D" id="1.10.1760.20">
    <property type="match status" value="1"/>
</dbReference>
<dbReference type="Proteomes" id="UP001407405">
    <property type="component" value="Unassembled WGS sequence"/>
</dbReference>
<protein>
    <submittedName>
        <fullName evidence="2">Folate family ECF transporter S component</fullName>
    </submittedName>
</protein>
<sequence length="190" mass="20161">MVQSNGFRISTKALVLASFFVGINIILSRVGAIMLFNNSVRLSFGNIPLVLSGLLLGPAAGLMTGIVSDLLGFLINSHGGAYHPGFTLSAGLTGLIPGLVMLWSVKVGKSRFSLLNVVVANLLVYLLISGLLNTIWLTHLLGTGFSILFPARLASHGIVTIINTVLTYALVKSFQRSNLVPASVLSLKTW</sequence>
<evidence type="ECO:0000313" key="2">
    <source>
        <dbReference type="EMBL" id="MEN1762121.1"/>
    </source>
</evidence>
<keyword evidence="1" id="KW-0472">Membrane</keyword>
<dbReference type="Pfam" id="PF07155">
    <property type="entry name" value="ECF-ribofla_trS"/>
    <property type="match status" value="1"/>
</dbReference>
<feature type="transmembrane region" description="Helical" evidence="1">
    <location>
        <begin position="114"/>
        <end position="137"/>
    </location>
</feature>
<keyword evidence="1" id="KW-1133">Transmembrane helix</keyword>